<reference evidence="1 2" key="1">
    <citation type="submission" date="2023-02" db="EMBL/GenBank/DDBJ databases">
        <title>LHISI_Scaffold_Assembly.</title>
        <authorList>
            <person name="Stuart O.P."/>
            <person name="Cleave R."/>
            <person name="Magrath M.J.L."/>
            <person name="Mikheyev A.S."/>
        </authorList>
    </citation>
    <scope>NUCLEOTIDE SEQUENCE [LARGE SCALE GENOMIC DNA]</scope>
    <source>
        <strain evidence="1">Daus_M_001</strain>
        <tissue evidence="1">Leg muscle</tissue>
    </source>
</reference>
<protein>
    <submittedName>
        <fullName evidence="1">Uncharacterized protein</fullName>
    </submittedName>
</protein>
<proteinExistence type="predicted"/>
<accession>A0ABQ9GVV1</accession>
<evidence type="ECO:0000313" key="2">
    <source>
        <dbReference type="Proteomes" id="UP001159363"/>
    </source>
</evidence>
<keyword evidence="2" id="KW-1185">Reference proteome</keyword>
<evidence type="ECO:0000313" key="1">
    <source>
        <dbReference type="EMBL" id="KAJ8876160.1"/>
    </source>
</evidence>
<gene>
    <name evidence="1" type="ORF">PR048_024069</name>
</gene>
<sequence>MLAQVQGEAFKRGPVVHVCNGVRLKSVNILRTDHSRCEETQQLGCGAGTPRAGCEVRQVEARHGNQPAAGHCSAARTAGRAGVAGTFSPRWSECEVDNPGPGPAQLPRLDSAIPGSHDLLGRSTVLERGSSPQFFFPPLETEKRGRDKCGTATDIKCAIASKRKALNWRAVFSVALRVYAVHGRGKLELLEKTRRIAASPRTIRTCDKTRSDPASVGGASGLLLRHRGPKPARRLVSAGQMQPAHMNTSHVSGDTPPGYNTRGLRVVYVFPFRQDQSLHQRNVTGHCSNLKMDHSSHTKGEPGSTLGLSHVGIVPDDAAGFLGDLPFPPPFAFIMELLRTRLPSALKTSMLRAAQISTHYTLKASQTKHNLNPYRTGRQSQIPDYTQSIVNPLMAVADVQGRVGNHKYQTTRSP</sequence>
<comment type="caution">
    <text evidence="1">The sequence shown here is derived from an EMBL/GenBank/DDBJ whole genome shotgun (WGS) entry which is preliminary data.</text>
</comment>
<organism evidence="1 2">
    <name type="scientific">Dryococelus australis</name>
    <dbReference type="NCBI Taxonomy" id="614101"/>
    <lineage>
        <taxon>Eukaryota</taxon>
        <taxon>Metazoa</taxon>
        <taxon>Ecdysozoa</taxon>
        <taxon>Arthropoda</taxon>
        <taxon>Hexapoda</taxon>
        <taxon>Insecta</taxon>
        <taxon>Pterygota</taxon>
        <taxon>Neoptera</taxon>
        <taxon>Polyneoptera</taxon>
        <taxon>Phasmatodea</taxon>
        <taxon>Verophasmatodea</taxon>
        <taxon>Anareolatae</taxon>
        <taxon>Phasmatidae</taxon>
        <taxon>Eurycanthinae</taxon>
        <taxon>Dryococelus</taxon>
    </lineage>
</organism>
<dbReference type="Proteomes" id="UP001159363">
    <property type="component" value="Chromosome 8"/>
</dbReference>
<name>A0ABQ9GVV1_9NEOP</name>
<dbReference type="EMBL" id="JARBHB010000009">
    <property type="protein sequence ID" value="KAJ8876160.1"/>
    <property type="molecule type" value="Genomic_DNA"/>
</dbReference>